<dbReference type="Proteomes" id="UP001316087">
    <property type="component" value="Unassembled WGS sequence"/>
</dbReference>
<reference evidence="1 2" key="1">
    <citation type="submission" date="2022-03" db="EMBL/GenBank/DDBJ databases">
        <authorList>
            <person name="Jo J.-H."/>
            <person name="Im W.-T."/>
        </authorList>
    </citation>
    <scope>NUCLEOTIDE SEQUENCE [LARGE SCALE GENOMIC DNA]</scope>
    <source>
        <strain evidence="1 2">MA9</strain>
    </source>
</reference>
<organism evidence="1 2">
    <name type="scientific">Solibacillus palustris</name>
    <dbReference type="NCBI Taxonomy" id="2908203"/>
    <lineage>
        <taxon>Bacteria</taxon>
        <taxon>Bacillati</taxon>
        <taxon>Bacillota</taxon>
        <taxon>Bacilli</taxon>
        <taxon>Bacillales</taxon>
        <taxon>Caryophanaceae</taxon>
        <taxon>Solibacillus</taxon>
    </lineage>
</organism>
<evidence type="ECO:0000313" key="2">
    <source>
        <dbReference type="Proteomes" id="UP001316087"/>
    </source>
</evidence>
<accession>A0ABS9UAL7</accession>
<dbReference type="RefSeq" id="WP_241368284.1">
    <property type="nucleotide sequence ID" value="NZ_JAKZFC010000001.1"/>
</dbReference>
<name>A0ABS9UAL7_9BACL</name>
<proteinExistence type="predicted"/>
<comment type="caution">
    <text evidence="1">The sequence shown here is derived from an EMBL/GenBank/DDBJ whole genome shotgun (WGS) entry which is preliminary data.</text>
</comment>
<dbReference type="InterPro" id="IPR019615">
    <property type="entry name" value="DUF2487"/>
</dbReference>
<sequence>MIYKVSDVEQFQSQKQFIDTAIVPLVQLDFSEVGMKQTSSASEYLMTLTTFIEQQLHGRLMLLPPFSYTKLTKSSESAMSIENELIEAGFKSVIFVTCDHEWTALKERINVLWLPAIPLESMDKTVKQRILEDQLKQVLPVLTSVWAQ</sequence>
<gene>
    <name evidence="1" type="ORF">LZ480_05045</name>
</gene>
<keyword evidence="2" id="KW-1185">Reference proteome</keyword>
<dbReference type="Pfam" id="PF10673">
    <property type="entry name" value="DUF2487"/>
    <property type="match status" value="1"/>
</dbReference>
<protein>
    <submittedName>
        <fullName evidence="1">YpiF family protein</fullName>
    </submittedName>
</protein>
<dbReference type="EMBL" id="JAKZFC010000001">
    <property type="protein sequence ID" value="MCH7321253.1"/>
    <property type="molecule type" value="Genomic_DNA"/>
</dbReference>
<evidence type="ECO:0000313" key="1">
    <source>
        <dbReference type="EMBL" id="MCH7321253.1"/>
    </source>
</evidence>